<reference evidence="3" key="1">
    <citation type="submission" date="2025-08" db="UniProtKB">
        <authorList>
            <consortium name="RefSeq"/>
        </authorList>
    </citation>
    <scope>IDENTIFICATION</scope>
</reference>
<feature type="region of interest" description="Disordered" evidence="1">
    <location>
        <begin position="110"/>
        <end position="163"/>
    </location>
</feature>
<dbReference type="AlphaFoldDB" id="A0A6P6RQD5"/>
<feature type="compositionally biased region" description="Basic and acidic residues" evidence="1">
    <location>
        <begin position="140"/>
        <end position="153"/>
    </location>
</feature>
<evidence type="ECO:0000313" key="3">
    <source>
        <dbReference type="RefSeq" id="XP_026189774.1"/>
    </source>
</evidence>
<dbReference type="GeneID" id="34619314"/>
<organism evidence="2 3">
    <name type="scientific">Cyclospora cayetanensis</name>
    <dbReference type="NCBI Taxonomy" id="88456"/>
    <lineage>
        <taxon>Eukaryota</taxon>
        <taxon>Sar</taxon>
        <taxon>Alveolata</taxon>
        <taxon>Apicomplexa</taxon>
        <taxon>Conoidasida</taxon>
        <taxon>Coccidia</taxon>
        <taxon>Eucoccidiorida</taxon>
        <taxon>Eimeriorina</taxon>
        <taxon>Eimeriidae</taxon>
        <taxon>Cyclospora</taxon>
    </lineage>
</organism>
<proteinExistence type="predicted"/>
<protein>
    <submittedName>
        <fullName evidence="3">Uncharacterized protein LOC34619314</fullName>
    </submittedName>
</protein>
<evidence type="ECO:0000256" key="1">
    <source>
        <dbReference type="SAM" id="MobiDB-lite"/>
    </source>
</evidence>
<evidence type="ECO:0000313" key="2">
    <source>
        <dbReference type="Proteomes" id="UP000515125"/>
    </source>
</evidence>
<name>A0A6P6RQD5_9EIME</name>
<sequence length="828" mass="90941">MKLSTSTSHQETDGWLSREGSLLPGVTKGLRNLSVSNMRKSISHLASKLGASSKTPTSAAFESAARISAESSSSPPSSEGKPLAPQDRGNASVASTQVASKTMMSFEKRLPEEDAGQGGHSEFKAITTPTQESPPLPRTPLRETERPSAEKSPVRATSSTQSVDSVISLDFESHTPRSASVDADTAPARSLKWGAFLEKILAKSSDSELRPEPPVTASWERASKQQNSWETLITRDTALDAGDVLRKYTDLNAFEVLSKPSLTPELEDDLERGEGLSMPTPVDPAQCRVYGPGLEKRIAGVLSEVFFSCSVAVRHQVTILLDDKYPVASSPYIVSVVPGRIDPSQTVAHGESLKFFGRNGEMNDFVIQARDAHGNNIKCGGDALCVEGLGAINVVETLDFNDGLVRPYNKPPRACRALFSEDLATRRVDQCQCAFTVLLSSLLLLRPCVQYRVKFFVRAGCESQYCQLNSEYAGAGASCASFEHVIASAFIAIENSLDFLKLACCRLACPVAEMRRQLKLCLRDLADREEDLENMLDCIKRHVSAGLLHAKIEDFGKADFDRLTKSVAQIQKQLHTTYKSLQHRVADSLPVTFELEDPVEIKRAHKERRAKLIQVHSQLQAKERELRVREKKIKEQISSYMSELALDLKSREHALEMEQRALNTNTRQVLKLTSNRLKKHARREALTACEREPVEAHKSSLWQRAPIVMASSKATAPKSTGAATHAAPPEPTRQVETRPVDPNSFAFWLAEKQYAVAHKGILGTCPTSVSNPIFLDLKMPTALGAVVLSGGVVGRALDDRTAYRQTNLRRGNPSRVTFTEWRAGSNQG</sequence>
<dbReference type="RefSeq" id="XP_026189774.1">
    <property type="nucleotide sequence ID" value="XM_026333989.1"/>
</dbReference>
<keyword evidence="2" id="KW-1185">Reference proteome</keyword>
<dbReference type="Proteomes" id="UP000515125">
    <property type="component" value="Unplaced"/>
</dbReference>
<gene>
    <name evidence="3" type="primary">LOC34619314</name>
</gene>
<accession>A0A6P6RQD5</accession>
<dbReference type="Gene3D" id="2.60.40.10">
    <property type="entry name" value="Immunoglobulins"/>
    <property type="match status" value="1"/>
</dbReference>
<feature type="region of interest" description="Disordered" evidence="1">
    <location>
        <begin position="1"/>
        <end position="23"/>
    </location>
</feature>
<dbReference type="OrthoDB" id="330153at2759"/>
<feature type="region of interest" description="Disordered" evidence="1">
    <location>
        <begin position="712"/>
        <end position="738"/>
    </location>
</feature>
<feature type="region of interest" description="Disordered" evidence="1">
    <location>
        <begin position="47"/>
        <end position="98"/>
    </location>
</feature>
<feature type="compositionally biased region" description="Low complexity" evidence="1">
    <location>
        <begin position="58"/>
        <end position="79"/>
    </location>
</feature>
<feature type="compositionally biased region" description="Polar residues" evidence="1">
    <location>
        <begin position="712"/>
        <end position="722"/>
    </location>
</feature>
<dbReference type="InterPro" id="IPR013783">
    <property type="entry name" value="Ig-like_fold"/>
</dbReference>